<reference evidence="3" key="2">
    <citation type="submission" date="2016-05" db="EMBL/GenBank/DDBJ databases">
        <title>Comparative analysis highlights variable genome content of wheat rusts and divergence of the mating loci.</title>
        <authorList>
            <person name="Cuomo C.A."/>
            <person name="Bakkeren G."/>
            <person name="Szabo L."/>
            <person name="Khalil H."/>
            <person name="Joly D."/>
            <person name="Goldberg J."/>
            <person name="Young S."/>
            <person name="Zeng Q."/>
            <person name="Fellers J."/>
        </authorList>
    </citation>
    <scope>NUCLEOTIDE SEQUENCE [LARGE SCALE GENOMIC DNA]</scope>
    <source>
        <strain evidence="3">1-1 BBBD Race 1</strain>
    </source>
</reference>
<evidence type="ECO:0000256" key="2">
    <source>
        <dbReference type="SAM" id="SignalP"/>
    </source>
</evidence>
<dbReference type="OrthoDB" id="10615786at2759"/>
<keyword evidence="5" id="KW-1185">Reference proteome</keyword>
<gene>
    <name evidence="3" type="ORF">PTTG_12333</name>
</gene>
<feature type="region of interest" description="Disordered" evidence="1">
    <location>
        <begin position="52"/>
        <end position="112"/>
    </location>
</feature>
<feature type="signal peptide" evidence="2">
    <location>
        <begin position="1"/>
        <end position="23"/>
    </location>
</feature>
<reference evidence="3" key="1">
    <citation type="submission" date="2009-11" db="EMBL/GenBank/DDBJ databases">
        <authorList>
            <consortium name="The Broad Institute Genome Sequencing Platform"/>
            <person name="Ward D."/>
            <person name="Feldgarden M."/>
            <person name="Earl A."/>
            <person name="Young S.K."/>
            <person name="Zeng Q."/>
            <person name="Koehrsen M."/>
            <person name="Alvarado L."/>
            <person name="Berlin A."/>
            <person name="Bochicchio J."/>
            <person name="Borenstein D."/>
            <person name="Chapman S.B."/>
            <person name="Chen Z."/>
            <person name="Engels R."/>
            <person name="Freedman E."/>
            <person name="Gellesch M."/>
            <person name="Goldberg J."/>
            <person name="Griggs A."/>
            <person name="Gujja S."/>
            <person name="Heilman E."/>
            <person name="Heiman D."/>
            <person name="Hepburn T."/>
            <person name="Howarth C."/>
            <person name="Jen D."/>
            <person name="Larson L."/>
            <person name="Lewis B."/>
            <person name="Mehta T."/>
            <person name="Park D."/>
            <person name="Pearson M."/>
            <person name="Roberts A."/>
            <person name="Saif S."/>
            <person name="Shea T."/>
            <person name="Shenoy N."/>
            <person name="Sisk P."/>
            <person name="Stolte C."/>
            <person name="Sykes S."/>
            <person name="Thomson T."/>
            <person name="Walk T."/>
            <person name="White J."/>
            <person name="Yandava C."/>
            <person name="Izard J."/>
            <person name="Baranova O.V."/>
            <person name="Blanton J.M."/>
            <person name="Tanner A.C."/>
            <person name="Dewhirst F.E."/>
            <person name="Haas B."/>
            <person name="Nusbaum C."/>
            <person name="Birren B."/>
        </authorList>
    </citation>
    <scope>NUCLEOTIDE SEQUENCE [LARGE SCALE GENOMIC DNA]</scope>
    <source>
        <strain evidence="3">1-1 BBBD Race 1</strain>
    </source>
</reference>
<organism evidence="3">
    <name type="scientific">Puccinia triticina (isolate 1-1 / race 1 (BBBD))</name>
    <name type="common">Brown leaf rust fungus</name>
    <dbReference type="NCBI Taxonomy" id="630390"/>
    <lineage>
        <taxon>Eukaryota</taxon>
        <taxon>Fungi</taxon>
        <taxon>Dikarya</taxon>
        <taxon>Basidiomycota</taxon>
        <taxon>Pucciniomycotina</taxon>
        <taxon>Pucciniomycetes</taxon>
        <taxon>Pucciniales</taxon>
        <taxon>Pucciniaceae</taxon>
        <taxon>Puccinia</taxon>
    </lineage>
</organism>
<dbReference type="EMBL" id="ADAS02000123">
    <property type="protein sequence ID" value="OAV89584.1"/>
    <property type="molecule type" value="Genomic_DNA"/>
</dbReference>
<protein>
    <recommendedName>
        <fullName evidence="6">RxLR effector candidate protein</fullName>
    </recommendedName>
</protein>
<accession>A0A180GCE9</accession>
<evidence type="ECO:0008006" key="6">
    <source>
        <dbReference type="Google" id="ProtNLM"/>
    </source>
</evidence>
<keyword evidence="2" id="KW-0732">Signal</keyword>
<evidence type="ECO:0000313" key="5">
    <source>
        <dbReference type="Proteomes" id="UP000005240"/>
    </source>
</evidence>
<dbReference type="EMBL" id="ADAS02000123">
    <property type="protein sequence ID" value="OAV89583.1"/>
    <property type="molecule type" value="Genomic_DNA"/>
</dbReference>
<name>A0A180GCE9_PUCT1</name>
<dbReference type="EnsemblFungi" id="PTTG_12333-t43_1">
    <property type="protein sequence ID" value="PTTG_12333-t43_1-p1"/>
    <property type="gene ID" value="PTTG_12333"/>
</dbReference>
<reference evidence="4 5" key="3">
    <citation type="journal article" date="2017" name="G3 (Bethesda)">
        <title>Comparative analysis highlights variable genome content of wheat rusts and divergence of the mating loci.</title>
        <authorList>
            <person name="Cuomo C.A."/>
            <person name="Bakkeren G."/>
            <person name="Khalil H.B."/>
            <person name="Panwar V."/>
            <person name="Joly D."/>
            <person name="Linning R."/>
            <person name="Sakthikumar S."/>
            <person name="Song X."/>
            <person name="Adiconis X."/>
            <person name="Fan L."/>
            <person name="Goldberg J.M."/>
            <person name="Levin J.Z."/>
            <person name="Young S."/>
            <person name="Zeng Q."/>
            <person name="Anikster Y."/>
            <person name="Bruce M."/>
            <person name="Wang M."/>
            <person name="Yin C."/>
            <person name="McCallum B."/>
            <person name="Szabo L.J."/>
            <person name="Hulbert S."/>
            <person name="Chen X."/>
            <person name="Fellers J.P."/>
        </authorList>
    </citation>
    <scope>NUCLEOTIDE SEQUENCE</scope>
    <source>
        <strain evidence="5">Isolate 1-1 / race 1 (BBBD)</strain>
        <strain evidence="4">isolate 1-1 / race 1 (BBBD)</strain>
    </source>
</reference>
<dbReference type="AlphaFoldDB" id="A0A180GCE9"/>
<dbReference type="VEuPathDB" id="FungiDB:PTTG_12333"/>
<proteinExistence type="predicted"/>
<sequence>MQFTHSILAFALIGELVVLPIGASLSRSLIKATELTTPPPASPVDELLPAASKSDLAGPKPEVAPVFTPQATTPAWRPRQATSTPHASVGTTPTRTPATPGPSTPGRTLGSPDERYVLPYKITNNAFARDVEKMGFFKSGRLASIWDSDLKAVTLFKKRYSDSMTIDQQIRLVQEALDYLFKQRKISPKALEEWVKKFIEIGTKHESIISDFHSTLFYGLHTLRLKYDQIKKLRIVIHTHLNKAMKSFPMSFRQSAGTQWEKALFFPGNGKHKRVYAEWNKILSVGPATDRRMEKAILNPVKDQEDEGIKTLKYLIESRFSRAKMAKYTSQNRMTALALLHNYSKSAHVERQQSAVQIAWSLAREDEGKPLFHHEKVFVFNILMHYFEKHIYLIPEYDHIQLIGRYGHGEYQYLAHEFHHKGHIILDHKGRSVEPVPLL</sequence>
<dbReference type="Proteomes" id="UP000005240">
    <property type="component" value="Unassembled WGS sequence"/>
</dbReference>
<reference evidence="4" key="4">
    <citation type="submission" date="2025-05" db="UniProtKB">
        <authorList>
            <consortium name="EnsemblFungi"/>
        </authorList>
    </citation>
    <scope>IDENTIFICATION</scope>
    <source>
        <strain evidence="4">isolate 1-1 / race 1 (BBBD)</strain>
    </source>
</reference>
<dbReference type="EnsemblFungi" id="PTTG_12333-t43_2">
    <property type="protein sequence ID" value="PTTG_12333-t43_2-p1"/>
    <property type="gene ID" value="PTTG_12333"/>
</dbReference>
<evidence type="ECO:0000256" key="1">
    <source>
        <dbReference type="SAM" id="MobiDB-lite"/>
    </source>
</evidence>
<evidence type="ECO:0000313" key="4">
    <source>
        <dbReference type="EnsemblFungi" id="PTTG_12333-t43_1-p1"/>
    </source>
</evidence>
<evidence type="ECO:0000313" key="3">
    <source>
        <dbReference type="EMBL" id="OAV89583.1"/>
    </source>
</evidence>
<feature type="chain" id="PRO_5009425332" description="RxLR effector candidate protein" evidence="2">
    <location>
        <begin position="24"/>
        <end position="439"/>
    </location>
</feature>